<dbReference type="SMR" id="A0A0K6GIS1"/>
<dbReference type="Proteomes" id="UP000044841">
    <property type="component" value="Unassembled WGS sequence"/>
</dbReference>
<dbReference type="PROSITE" id="PS51747">
    <property type="entry name" value="CYT_DCMP_DEAMINASES_2"/>
    <property type="match status" value="1"/>
</dbReference>
<evidence type="ECO:0000313" key="5">
    <source>
        <dbReference type="EMBL" id="CUA78294.1"/>
    </source>
</evidence>
<feature type="domain" description="CMP/dCMP-type deaminase" evidence="4">
    <location>
        <begin position="283"/>
        <end position="413"/>
    </location>
</feature>
<dbReference type="InterPro" id="IPR046341">
    <property type="entry name" value="SET_dom_sf"/>
</dbReference>
<protein>
    <submittedName>
        <fullName evidence="5">tRNA-specific adenosine deaminase subunit TAD3</fullName>
    </submittedName>
</protein>
<name>A0A0K6GIS1_9AGAM</name>
<evidence type="ECO:0000259" key="3">
    <source>
        <dbReference type="PROSITE" id="PS50280"/>
    </source>
</evidence>
<dbReference type="SUPFAM" id="SSF53927">
    <property type="entry name" value="Cytidine deaminase-like"/>
    <property type="match status" value="1"/>
</dbReference>
<dbReference type="GO" id="GO:0005737">
    <property type="term" value="C:cytoplasm"/>
    <property type="evidence" value="ECO:0007669"/>
    <property type="project" value="TreeGrafter"/>
</dbReference>
<dbReference type="GO" id="GO:0052717">
    <property type="term" value="F:tRNA-specific adenosine-34 deaminase activity"/>
    <property type="evidence" value="ECO:0007669"/>
    <property type="project" value="TreeGrafter"/>
</dbReference>
<evidence type="ECO:0000259" key="4">
    <source>
        <dbReference type="PROSITE" id="PS51747"/>
    </source>
</evidence>
<dbReference type="AlphaFoldDB" id="A0A0K6GIS1"/>
<keyword evidence="1" id="KW-0819">tRNA processing</keyword>
<dbReference type="PANTHER" id="PTHR11079:SF156">
    <property type="entry name" value="INACTIVE TRNA-SPECIFIC ADENOSINE DEAMINASE-LIKE PROTEIN 3-RELATED"/>
    <property type="match status" value="1"/>
</dbReference>
<evidence type="ECO:0000256" key="2">
    <source>
        <dbReference type="ARBA" id="ARBA00038160"/>
    </source>
</evidence>
<organism evidence="5 6">
    <name type="scientific">Rhizoctonia solani</name>
    <dbReference type="NCBI Taxonomy" id="456999"/>
    <lineage>
        <taxon>Eukaryota</taxon>
        <taxon>Fungi</taxon>
        <taxon>Dikarya</taxon>
        <taxon>Basidiomycota</taxon>
        <taxon>Agaricomycotina</taxon>
        <taxon>Agaricomycetes</taxon>
        <taxon>Cantharellales</taxon>
        <taxon>Ceratobasidiaceae</taxon>
        <taxon>Rhizoctonia</taxon>
    </lineage>
</organism>
<dbReference type="SUPFAM" id="SSF82199">
    <property type="entry name" value="SET domain"/>
    <property type="match status" value="1"/>
</dbReference>
<comment type="similarity">
    <text evidence="2">Belongs to the cytidine and deoxycytidylate deaminase family. ADAT3 subfamily.</text>
</comment>
<dbReference type="Gene3D" id="2.170.270.10">
    <property type="entry name" value="SET domain"/>
    <property type="match status" value="1"/>
</dbReference>
<evidence type="ECO:0000313" key="6">
    <source>
        <dbReference type="Proteomes" id="UP000044841"/>
    </source>
</evidence>
<keyword evidence="6" id="KW-1185">Reference proteome</keyword>
<dbReference type="EMBL" id="CYGV01001974">
    <property type="protein sequence ID" value="CUA78294.1"/>
    <property type="molecule type" value="Genomic_DNA"/>
</dbReference>
<dbReference type="Pfam" id="PF00383">
    <property type="entry name" value="dCMP_cyt_deam_1"/>
    <property type="match status" value="1"/>
</dbReference>
<dbReference type="Pfam" id="PF00856">
    <property type="entry name" value="SET"/>
    <property type="match status" value="1"/>
</dbReference>
<dbReference type="PROSITE" id="PS50280">
    <property type="entry name" value="SET"/>
    <property type="match status" value="1"/>
</dbReference>
<sequence length="453" mass="50441">MFLPSLFNFPPVLLFSAEEYIHAKRTVIDHYTFVWNDPDGSRMALPLGLGSIFNHTRDPNVSYRLNKKTNTIEYTTTKQINTGDELCIYYGSDDKLWFPVQGDPEKSRSLDVDGEPLPFGNTGVETNIKLDDHLAEGLNPLAEVADESLFEVVRVLSREEQEEAPGMPISTMDVWVADVAIPSLLKSLMEIIRKSNFDTDDLKHLKRVKTIDGKKSIILTSASVPETLLPRLPEGVGSPYTIQVPKRVANSQEQLARKNILWPVNYNPHIVVDEYVWNVEEIDWLKSGIDAATSAALQAKNIGELPIGAHIKPPLGEIGPTVTTHDMRNISGHPLRHAAQVAVRQIAELRSNFSEDPHGIEAVERRNGAAYLLTGLTLFITHEPCIMCSMSLLHSRVARVVFIQPMAETGGCNKEGVCIPALDGVNHRFEIIRWYGSEESKPPVLDLPSTLDI</sequence>
<feature type="domain" description="SET" evidence="3">
    <location>
        <begin position="1"/>
        <end position="91"/>
    </location>
</feature>
<dbReference type="Gene3D" id="3.40.140.10">
    <property type="entry name" value="Cytidine Deaminase, domain 2"/>
    <property type="match status" value="1"/>
</dbReference>
<dbReference type="GO" id="GO:0005634">
    <property type="term" value="C:nucleus"/>
    <property type="evidence" value="ECO:0007669"/>
    <property type="project" value="TreeGrafter"/>
</dbReference>
<dbReference type="GO" id="GO:0008033">
    <property type="term" value="P:tRNA processing"/>
    <property type="evidence" value="ECO:0007669"/>
    <property type="project" value="UniProtKB-KW"/>
</dbReference>
<proteinExistence type="inferred from homology"/>
<accession>A0A0K6GIS1</accession>
<gene>
    <name evidence="5" type="ORF">RSOLAG22IIIB_13053</name>
</gene>
<dbReference type="CDD" id="cd01285">
    <property type="entry name" value="nucleoside_deaminase"/>
    <property type="match status" value="1"/>
</dbReference>
<dbReference type="InterPro" id="IPR002125">
    <property type="entry name" value="CMP_dCMP_dom"/>
</dbReference>
<reference evidence="5 6" key="1">
    <citation type="submission" date="2015-07" db="EMBL/GenBank/DDBJ databases">
        <authorList>
            <person name="Noorani M."/>
        </authorList>
    </citation>
    <scope>NUCLEOTIDE SEQUENCE [LARGE SCALE GENOMIC DNA]</scope>
    <source>
        <strain evidence="5">BBA 69670</strain>
    </source>
</reference>
<dbReference type="PANTHER" id="PTHR11079">
    <property type="entry name" value="CYTOSINE DEAMINASE FAMILY MEMBER"/>
    <property type="match status" value="1"/>
</dbReference>
<evidence type="ECO:0000256" key="1">
    <source>
        <dbReference type="ARBA" id="ARBA00022694"/>
    </source>
</evidence>
<dbReference type="InterPro" id="IPR001214">
    <property type="entry name" value="SET_dom"/>
</dbReference>
<dbReference type="InterPro" id="IPR016193">
    <property type="entry name" value="Cytidine_deaminase-like"/>
</dbReference>